<evidence type="ECO:0000256" key="1">
    <source>
        <dbReference type="SAM" id="MobiDB-lite"/>
    </source>
</evidence>
<sequence>MITRQLTRPLYGKQTYETVDPATPPESFTANSPYESHSAGGGGGGGSKQGQARLGPTRAETERSVSGDETNR</sequence>
<dbReference type="AlphaFoldDB" id="A0A834IFX7"/>
<reference evidence="2" key="1">
    <citation type="submission" date="2020-08" db="EMBL/GenBank/DDBJ databases">
        <title>Genome sequencing and assembly of the red palm weevil Rhynchophorus ferrugineus.</title>
        <authorList>
            <person name="Dias G.B."/>
            <person name="Bergman C.M."/>
            <person name="Manee M."/>
        </authorList>
    </citation>
    <scope>NUCLEOTIDE SEQUENCE</scope>
    <source>
        <strain evidence="2">AA-2017</strain>
        <tissue evidence="2">Whole larva</tissue>
    </source>
</reference>
<proteinExistence type="predicted"/>
<evidence type="ECO:0000313" key="2">
    <source>
        <dbReference type="EMBL" id="KAF7277923.1"/>
    </source>
</evidence>
<accession>A0A834IFX7</accession>
<dbReference type="EMBL" id="JAACXV010000411">
    <property type="protein sequence ID" value="KAF7277923.1"/>
    <property type="molecule type" value="Genomic_DNA"/>
</dbReference>
<feature type="compositionally biased region" description="Polar residues" evidence="1">
    <location>
        <begin position="26"/>
        <end position="35"/>
    </location>
</feature>
<keyword evidence="3" id="KW-1185">Reference proteome</keyword>
<gene>
    <name evidence="2" type="ORF">GWI33_009040</name>
</gene>
<organism evidence="2 3">
    <name type="scientific">Rhynchophorus ferrugineus</name>
    <name type="common">Red palm weevil</name>
    <name type="synonym">Curculio ferrugineus</name>
    <dbReference type="NCBI Taxonomy" id="354439"/>
    <lineage>
        <taxon>Eukaryota</taxon>
        <taxon>Metazoa</taxon>
        <taxon>Ecdysozoa</taxon>
        <taxon>Arthropoda</taxon>
        <taxon>Hexapoda</taxon>
        <taxon>Insecta</taxon>
        <taxon>Pterygota</taxon>
        <taxon>Neoptera</taxon>
        <taxon>Endopterygota</taxon>
        <taxon>Coleoptera</taxon>
        <taxon>Polyphaga</taxon>
        <taxon>Cucujiformia</taxon>
        <taxon>Curculionidae</taxon>
        <taxon>Dryophthorinae</taxon>
        <taxon>Rhynchophorus</taxon>
    </lineage>
</organism>
<feature type="region of interest" description="Disordered" evidence="1">
    <location>
        <begin position="1"/>
        <end position="72"/>
    </location>
</feature>
<dbReference type="Proteomes" id="UP000625711">
    <property type="component" value="Unassembled WGS sequence"/>
</dbReference>
<name>A0A834IFX7_RHYFE</name>
<evidence type="ECO:0000313" key="3">
    <source>
        <dbReference type="Proteomes" id="UP000625711"/>
    </source>
</evidence>
<feature type="compositionally biased region" description="Gly residues" evidence="1">
    <location>
        <begin position="39"/>
        <end position="48"/>
    </location>
</feature>
<comment type="caution">
    <text evidence="2">The sequence shown here is derived from an EMBL/GenBank/DDBJ whole genome shotgun (WGS) entry which is preliminary data.</text>
</comment>
<protein>
    <submittedName>
        <fullName evidence="2">Uncharacterized protein</fullName>
    </submittedName>
</protein>
<feature type="compositionally biased region" description="Basic and acidic residues" evidence="1">
    <location>
        <begin position="59"/>
        <end position="72"/>
    </location>
</feature>